<evidence type="ECO:0000259" key="3">
    <source>
        <dbReference type="Pfam" id="PF25000"/>
    </source>
</evidence>
<dbReference type="InterPro" id="IPR011990">
    <property type="entry name" value="TPR-like_helical_dom_sf"/>
</dbReference>
<feature type="domain" description="DUF7779" evidence="3">
    <location>
        <begin position="703"/>
        <end position="792"/>
    </location>
</feature>
<evidence type="ECO:0000256" key="1">
    <source>
        <dbReference type="SAM" id="MobiDB-lite"/>
    </source>
</evidence>
<dbReference type="RefSeq" id="WP_194048546.1">
    <property type="nucleotide sequence ID" value="NZ_CP063373.1"/>
</dbReference>
<dbReference type="Pfam" id="PF00931">
    <property type="entry name" value="NB-ARC"/>
    <property type="match status" value="1"/>
</dbReference>
<sequence>MTADGGAGRANPTETSLRALRALAPPDGSPPAGDLLVAIDAHPTMRVWQDTLDSAFAELRALGLFDRVDTVRLPGTDPDDAAGVREQPWPAPETGRHRMVLVVTDGLAAGWRTGSVLLALRPELSRGPTAIVHLLPQPLWFRSGLNVRHLQVSAHRPWTANDTYDWRPREVPLEIDDADGEAERDVMPLPVLEFTERSMSAWARLVHDGNGDRLEMSAVLTPIGPTPEAEDPPEPRLVRPPVMSAHDCVSDLRAAASPTAFTLATQLAAAPLSLPVVRMLIAQTPGAGPGHLSEVLLSGLLRPVTGAGDGRTDIAFEFAPEIREELLALARRADTIRVLRDVRRLVNNSANTTEIPLLPPVSEALDSTAVPTVTRRNLPFLRVELHALQALSGPFLERAEMLAIVLNSFDQYDAGAVSPSDRAPRPELPEILSRGESGMAVSPLPPADEGNVSTPRVWGNIPPRNPNFTGRADLLELLAARLREGTTTVLPEALHGMGGVGKTQLAIEYAYRHQSEYDIVWWIPAERPGQIGQALVELAQRLGINTSSEANIAGPAIREALREGRPYSRWLLIFDNAESPERVRHYFPTGGSGTILVTSRNRRWSLVGGSLEVDVFTREESKELLRRSGAPIDDGEADRLADALGDLPLALEQAAAWRAETGMPVAEYLRLFETKRSELLELSPPLDYQLPVAAAWNVSLDHLETRSVAALRLLQLCSYFAPGPISRAIFSGLGGGSIVPELDHALNDPIRLARALREVNRYSLARIDHRTNSVEMHRLVQAVLINRMSLDERERMRSGAHTLMAAADPKEPAQPDNWPRYAELYGHVVASEAVASDQLWVRELVMNIAKYLYYWGDWEIAVDFCEQSWETWQRRFGPDDTASRRMAWWLCFVYLRTGRHEDARVLSERLREIYESTAPPDGEDDREDAIEALSLVAAVRRVLGEFAAGAELDTLVYERALRLYGEDDPQTLYAGHNLAVSLRLTGEFHRALELDERTHALKVRLFGSDHQQSLVTQGGLAIDVRETGDYIRARSLQQAALDANRLVFGATNPATVQATKQLSEACRKEGDHETALELAREAFTEFTRRYGHTHPRSLDAALALAISERQNGDLDSALDMGMKACERYRRLFTPTHPHTLAADVDLAVTLRLLGRPEEARDLDRNALSQLTERLSAGHPMALACAINLASDLSALGEVAEARRLGEETLERCRSALGPDHPTTLACAGNLALDQIATGAREEGTGEDLLEQTVERLRAVLDTPRLRSPSAAPHPATRQAQNRERANCAIDPMPL</sequence>
<dbReference type="Pfam" id="PF25000">
    <property type="entry name" value="DUF7779"/>
    <property type="match status" value="1"/>
</dbReference>
<dbReference type="Gene3D" id="3.40.50.300">
    <property type="entry name" value="P-loop containing nucleotide triphosphate hydrolases"/>
    <property type="match status" value="1"/>
</dbReference>
<dbReference type="InterPro" id="IPR056681">
    <property type="entry name" value="DUF7779"/>
</dbReference>
<proteinExistence type="predicted"/>
<dbReference type="PANTHER" id="PTHR46082">
    <property type="entry name" value="ATP/GTP-BINDING PROTEIN-RELATED"/>
    <property type="match status" value="1"/>
</dbReference>
<dbReference type="InterPro" id="IPR047738">
    <property type="entry name" value="SAV_2336-like_N"/>
</dbReference>
<dbReference type="Pfam" id="PF13374">
    <property type="entry name" value="TPR_10"/>
    <property type="match status" value="3"/>
</dbReference>
<name>A0A7M2SUC1_9ACTN</name>
<dbReference type="NCBIfam" id="NF040586">
    <property type="entry name" value="FxSxx_TPR"/>
    <property type="match status" value="1"/>
</dbReference>
<gene>
    <name evidence="4" type="ORF">IM697_17070</name>
</gene>
<dbReference type="NCBIfam" id="NF041121">
    <property type="entry name" value="SAV_2336_NTERM"/>
    <property type="match status" value="1"/>
</dbReference>
<keyword evidence="5" id="KW-1185">Reference proteome</keyword>
<dbReference type="SUPFAM" id="SSF52540">
    <property type="entry name" value="P-loop containing nucleoside triphosphate hydrolases"/>
    <property type="match status" value="1"/>
</dbReference>
<dbReference type="InterPro" id="IPR027417">
    <property type="entry name" value="P-loop_NTPase"/>
</dbReference>
<dbReference type="KEGG" id="sfeu:IM697_17070"/>
<organism evidence="4 5">
    <name type="scientific">Streptomyces ferrugineus</name>
    <dbReference type="NCBI Taxonomy" id="1413221"/>
    <lineage>
        <taxon>Bacteria</taxon>
        <taxon>Bacillati</taxon>
        <taxon>Actinomycetota</taxon>
        <taxon>Actinomycetes</taxon>
        <taxon>Kitasatosporales</taxon>
        <taxon>Streptomycetaceae</taxon>
        <taxon>Streptomyces</taxon>
    </lineage>
</organism>
<evidence type="ECO:0000259" key="2">
    <source>
        <dbReference type="Pfam" id="PF00931"/>
    </source>
</evidence>
<dbReference type="Gene3D" id="1.25.40.10">
    <property type="entry name" value="Tetratricopeptide repeat domain"/>
    <property type="match status" value="2"/>
</dbReference>
<feature type="domain" description="NB-ARC" evidence="2">
    <location>
        <begin position="493"/>
        <end position="629"/>
    </location>
</feature>
<dbReference type="SUPFAM" id="SSF48452">
    <property type="entry name" value="TPR-like"/>
    <property type="match status" value="4"/>
</dbReference>
<feature type="region of interest" description="Disordered" evidence="1">
    <location>
        <begin position="1264"/>
        <end position="1294"/>
    </location>
</feature>
<dbReference type="InterPro" id="IPR002182">
    <property type="entry name" value="NB-ARC"/>
</dbReference>
<evidence type="ECO:0000313" key="5">
    <source>
        <dbReference type="Proteomes" id="UP000594205"/>
    </source>
</evidence>
<accession>A0A7M2SUC1</accession>
<dbReference type="InterPro" id="IPR053137">
    <property type="entry name" value="NLR-like"/>
</dbReference>
<dbReference type="Pfam" id="PF13424">
    <property type="entry name" value="TPR_12"/>
    <property type="match status" value="2"/>
</dbReference>
<dbReference type="Proteomes" id="UP000594205">
    <property type="component" value="Chromosome"/>
</dbReference>
<evidence type="ECO:0000313" key="4">
    <source>
        <dbReference type="EMBL" id="QOV39956.1"/>
    </source>
</evidence>
<dbReference type="EMBL" id="CP063373">
    <property type="protein sequence ID" value="QOV39956.1"/>
    <property type="molecule type" value="Genomic_DNA"/>
</dbReference>
<dbReference type="PANTHER" id="PTHR46082:SF6">
    <property type="entry name" value="AAA+ ATPASE DOMAIN-CONTAINING PROTEIN-RELATED"/>
    <property type="match status" value="1"/>
</dbReference>
<protein>
    <submittedName>
        <fullName evidence="4">Tetratricopeptide repeat protein</fullName>
    </submittedName>
</protein>
<dbReference type="GO" id="GO:0043531">
    <property type="term" value="F:ADP binding"/>
    <property type="evidence" value="ECO:0007669"/>
    <property type="project" value="InterPro"/>
</dbReference>
<reference evidence="4 5" key="1">
    <citation type="submission" date="2020-10" db="EMBL/GenBank/DDBJ databases">
        <title>Streptomyces ferrugineus complate genome analysis.</title>
        <authorList>
            <person name="Anwar N."/>
        </authorList>
    </citation>
    <scope>NUCLEOTIDE SEQUENCE [LARGE SCALE GENOMIC DNA]</scope>
    <source>
        <strain evidence="4 5">CCTCC AA2014009</strain>
    </source>
</reference>